<protein>
    <submittedName>
        <fullName evidence="2">Uncharacterized protein</fullName>
    </submittedName>
</protein>
<dbReference type="EMBL" id="PJEX01000871">
    <property type="protein sequence ID" value="TKW48588.1"/>
    <property type="molecule type" value="Genomic_DNA"/>
</dbReference>
<organism evidence="2 3">
    <name type="scientific">Colletotrichum tanaceti</name>
    <dbReference type="NCBI Taxonomy" id="1306861"/>
    <lineage>
        <taxon>Eukaryota</taxon>
        <taxon>Fungi</taxon>
        <taxon>Dikarya</taxon>
        <taxon>Ascomycota</taxon>
        <taxon>Pezizomycotina</taxon>
        <taxon>Sordariomycetes</taxon>
        <taxon>Hypocreomycetidae</taxon>
        <taxon>Glomerellales</taxon>
        <taxon>Glomerellaceae</taxon>
        <taxon>Colletotrichum</taxon>
        <taxon>Colletotrichum destructivum species complex</taxon>
    </lineage>
</organism>
<keyword evidence="3" id="KW-1185">Reference proteome</keyword>
<dbReference type="AlphaFoldDB" id="A0A4U6WZP1"/>
<evidence type="ECO:0000256" key="1">
    <source>
        <dbReference type="SAM" id="MobiDB-lite"/>
    </source>
</evidence>
<evidence type="ECO:0000313" key="2">
    <source>
        <dbReference type="EMBL" id="TKW48588.1"/>
    </source>
</evidence>
<feature type="region of interest" description="Disordered" evidence="1">
    <location>
        <begin position="1"/>
        <end position="22"/>
    </location>
</feature>
<sequence length="48" mass="5308">MKKSQTLTGINTDTYGSEGVGDSGPVRAVINRIIPEHQHTWIPTMKLE</sequence>
<accession>A0A4U6WZP1</accession>
<name>A0A4U6WZP1_9PEZI</name>
<reference evidence="2 3" key="1">
    <citation type="journal article" date="2019" name="PLoS ONE">
        <title>Comparative genome analysis indicates high evolutionary potential of pathogenicity genes in Colletotrichum tanaceti.</title>
        <authorList>
            <person name="Lelwala R.V."/>
            <person name="Korhonen P.K."/>
            <person name="Young N.D."/>
            <person name="Scott J.B."/>
            <person name="Ades P.A."/>
            <person name="Gasser R.B."/>
            <person name="Taylor P.W.J."/>
        </authorList>
    </citation>
    <scope>NUCLEOTIDE SEQUENCE [LARGE SCALE GENOMIC DNA]</scope>
    <source>
        <strain evidence="2">BRIP57314</strain>
    </source>
</reference>
<comment type="caution">
    <text evidence="2">The sequence shown here is derived from an EMBL/GenBank/DDBJ whole genome shotgun (WGS) entry which is preliminary data.</text>
</comment>
<dbReference type="Proteomes" id="UP000310108">
    <property type="component" value="Unassembled WGS sequence"/>
</dbReference>
<evidence type="ECO:0000313" key="3">
    <source>
        <dbReference type="Proteomes" id="UP000310108"/>
    </source>
</evidence>
<gene>
    <name evidence="2" type="ORF">CTA1_1737</name>
</gene>
<proteinExistence type="predicted"/>
<dbReference type="STRING" id="1306861.A0A4U6WZP1"/>
<feature type="compositionally biased region" description="Polar residues" evidence="1">
    <location>
        <begin position="1"/>
        <end position="15"/>
    </location>
</feature>